<dbReference type="EMBL" id="KI696301">
    <property type="protein sequence ID" value="ETM32499.1"/>
    <property type="molecule type" value="Genomic_DNA"/>
</dbReference>
<dbReference type="Proteomes" id="UP000054532">
    <property type="component" value="Unassembled WGS sequence"/>
</dbReference>
<sequence length="37" mass="3966">ADKICVVSGGKIAEQGTHQELIKMNGIYAKLVEHAVN</sequence>
<evidence type="ECO:0000313" key="1">
    <source>
        <dbReference type="EMBL" id="ETM32499.1"/>
    </source>
</evidence>
<dbReference type="AlphaFoldDB" id="W2MAC7"/>
<evidence type="ECO:0008006" key="2">
    <source>
        <dbReference type="Google" id="ProtNLM"/>
    </source>
</evidence>
<gene>
    <name evidence="1" type="ORF">L914_20086</name>
</gene>
<feature type="non-terminal residue" evidence="1">
    <location>
        <position position="1"/>
    </location>
</feature>
<organism evidence="1">
    <name type="scientific">Phytophthora nicotianae</name>
    <name type="common">Potato buckeye rot agent</name>
    <name type="synonym">Phytophthora parasitica</name>
    <dbReference type="NCBI Taxonomy" id="4792"/>
    <lineage>
        <taxon>Eukaryota</taxon>
        <taxon>Sar</taxon>
        <taxon>Stramenopiles</taxon>
        <taxon>Oomycota</taxon>
        <taxon>Peronosporomycetes</taxon>
        <taxon>Peronosporales</taxon>
        <taxon>Peronosporaceae</taxon>
        <taxon>Phytophthora</taxon>
    </lineage>
</organism>
<proteinExistence type="predicted"/>
<dbReference type="Gene3D" id="3.40.50.300">
    <property type="entry name" value="P-loop containing nucleotide triphosphate hydrolases"/>
    <property type="match status" value="1"/>
</dbReference>
<accession>W2MAC7</accession>
<name>W2MAC7_PHYNI</name>
<dbReference type="SUPFAM" id="SSF52540">
    <property type="entry name" value="P-loop containing nucleoside triphosphate hydrolases"/>
    <property type="match status" value="1"/>
</dbReference>
<reference evidence="1" key="1">
    <citation type="submission" date="2013-11" db="EMBL/GenBank/DDBJ databases">
        <title>The Genome Sequence of Phytophthora parasitica IAC_01/95.</title>
        <authorList>
            <consortium name="The Broad Institute Genomics Platform"/>
            <person name="Russ C."/>
            <person name="Tyler B."/>
            <person name="Panabieres F."/>
            <person name="Shan W."/>
            <person name="Tripathy S."/>
            <person name="Grunwald N."/>
            <person name="Machado M."/>
            <person name="Johnson C.S."/>
            <person name="Arredondo F."/>
            <person name="Hong C."/>
            <person name="Coffey M."/>
            <person name="Young S.K."/>
            <person name="Zeng Q."/>
            <person name="Gargeya S."/>
            <person name="Fitzgerald M."/>
            <person name="Abouelleil A."/>
            <person name="Alvarado L."/>
            <person name="Chapman S.B."/>
            <person name="Gainer-Dewar J."/>
            <person name="Goldberg J."/>
            <person name="Griggs A."/>
            <person name="Gujja S."/>
            <person name="Hansen M."/>
            <person name="Howarth C."/>
            <person name="Imamovic A."/>
            <person name="Ireland A."/>
            <person name="Larimer J."/>
            <person name="McCowan C."/>
            <person name="Murphy C."/>
            <person name="Pearson M."/>
            <person name="Poon T.W."/>
            <person name="Priest M."/>
            <person name="Roberts A."/>
            <person name="Saif S."/>
            <person name="Shea T."/>
            <person name="Sykes S."/>
            <person name="Wortman J."/>
            <person name="Nusbaum C."/>
            <person name="Birren B."/>
        </authorList>
    </citation>
    <scope>NUCLEOTIDE SEQUENCE [LARGE SCALE GENOMIC DNA]</scope>
    <source>
        <strain evidence="1">IAC_01/95</strain>
    </source>
</reference>
<protein>
    <recommendedName>
        <fullName evidence="2">ABC transporter ATP-binding protein</fullName>
    </recommendedName>
</protein>
<dbReference type="InterPro" id="IPR027417">
    <property type="entry name" value="P-loop_NTPase"/>
</dbReference>